<dbReference type="PROSITE" id="PS00216">
    <property type="entry name" value="SUGAR_TRANSPORT_1"/>
    <property type="match status" value="1"/>
</dbReference>
<dbReference type="InterPro" id="IPR050549">
    <property type="entry name" value="MFS_Trehalose_Transporter"/>
</dbReference>
<dbReference type="Gene3D" id="1.20.1250.20">
    <property type="entry name" value="MFS general substrate transporter like domains"/>
    <property type="match status" value="2"/>
</dbReference>
<reference evidence="15" key="1">
    <citation type="submission" date="2021-02" db="EMBL/GenBank/DDBJ databases">
        <authorList>
            <person name="Dougan E. K."/>
            <person name="Rhodes N."/>
            <person name="Thang M."/>
            <person name="Chan C."/>
        </authorList>
    </citation>
    <scope>NUCLEOTIDE SEQUENCE</scope>
</reference>
<comment type="catalytic activity">
    <reaction evidence="10">
        <text>D-glucosamine(out) = D-glucosamine(in)</text>
        <dbReference type="Rhea" id="RHEA:78423"/>
        <dbReference type="ChEBI" id="CHEBI:58723"/>
    </reaction>
    <physiologicalReaction direction="left-to-right" evidence="10">
        <dbReference type="Rhea" id="RHEA:78424"/>
    </physiologicalReaction>
</comment>
<evidence type="ECO:0000256" key="4">
    <source>
        <dbReference type="ARBA" id="ARBA00022989"/>
    </source>
</evidence>
<sequence length="466" mass="48292">MESPSAQRIAARDVLAFAAVCLAPLTAAMSLGFTSPALTTMTGEAAGLPPAEAVPPGLLVFHGGGDSEAASWFSALVNLGALLGALGGGYLRQEAGLPAVLRAAAVFVGGGMALVAIGNSEAELCLARVVVGLGVGLQSISAPALIAELAPPRLRGVLGTFNSMAILLGVLIAFLFGGLVFRAGSEGQFCNWRRLAYFISLMSAALLVGSFALRPAQRDRSPTEVASTQVPLLQQLKTHRKLFLAGLVPMVWQQLSGINSVVFFGQTLLADAGIQNHNAIGASVLLVQLLGVTCIAAPLVEHVGRRPLLVVSALGMSLGGAALAFCLQYLHGSWLAVIALYAYVLAFAVGLGPVPWLLLPELGLPLRVRIAAASLATAANWGCSFLVTGPPNLALERACGTAGSYLVLSLSCLLGAVLMWLVVPETRFLQSEVTGRFRLECQDQPDLAERSSVSNGQTASFSVSRS</sequence>
<feature type="transmembrane region" description="Helical" evidence="13">
    <location>
        <begin position="279"/>
        <end position="300"/>
    </location>
</feature>
<dbReference type="EMBL" id="CAJNNV010026330">
    <property type="protein sequence ID" value="CAE8617904.1"/>
    <property type="molecule type" value="Genomic_DNA"/>
</dbReference>
<comment type="catalytic activity">
    <reaction evidence="9">
        <text>D-mannose(out) = D-mannose(in)</text>
        <dbReference type="Rhea" id="RHEA:78391"/>
        <dbReference type="ChEBI" id="CHEBI:4208"/>
    </reaction>
    <physiologicalReaction direction="left-to-right" evidence="9">
        <dbReference type="Rhea" id="RHEA:78392"/>
    </physiologicalReaction>
</comment>
<feature type="transmembrane region" description="Helical" evidence="13">
    <location>
        <begin position="336"/>
        <end position="358"/>
    </location>
</feature>
<comment type="subcellular location">
    <subcellularLocation>
        <location evidence="1">Membrane</location>
        <topology evidence="1">Multi-pass membrane protein</topology>
    </subcellularLocation>
</comment>
<feature type="transmembrane region" description="Helical" evidence="13">
    <location>
        <begin position="307"/>
        <end position="330"/>
    </location>
</feature>
<dbReference type="GO" id="GO:0016020">
    <property type="term" value="C:membrane"/>
    <property type="evidence" value="ECO:0007669"/>
    <property type="project" value="UniProtKB-SubCell"/>
</dbReference>
<dbReference type="OrthoDB" id="6612291at2759"/>
<keyword evidence="3 13" id="KW-0812">Transmembrane</keyword>
<dbReference type="InterPro" id="IPR005828">
    <property type="entry name" value="MFS_sugar_transport-like"/>
</dbReference>
<comment type="catalytic activity">
    <reaction evidence="11">
        <text>D-fructose(out) = D-fructose(in)</text>
        <dbReference type="Rhea" id="RHEA:60372"/>
        <dbReference type="ChEBI" id="CHEBI:37721"/>
    </reaction>
    <physiologicalReaction direction="left-to-right" evidence="11">
        <dbReference type="Rhea" id="RHEA:60373"/>
    </physiologicalReaction>
</comment>
<dbReference type="PANTHER" id="PTHR48021:SF1">
    <property type="entry name" value="GH07001P-RELATED"/>
    <property type="match status" value="1"/>
</dbReference>
<keyword evidence="5 13" id="KW-0472">Membrane</keyword>
<name>A0A813FYN2_POLGL</name>
<evidence type="ECO:0000256" key="8">
    <source>
        <dbReference type="ARBA" id="ARBA00044656"/>
    </source>
</evidence>
<dbReference type="PROSITE" id="PS50850">
    <property type="entry name" value="MFS"/>
    <property type="match status" value="1"/>
</dbReference>
<dbReference type="InterPro" id="IPR020846">
    <property type="entry name" value="MFS_dom"/>
</dbReference>
<evidence type="ECO:0000256" key="1">
    <source>
        <dbReference type="ARBA" id="ARBA00004141"/>
    </source>
</evidence>
<feature type="transmembrane region" description="Helical" evidence="13">
    <location>
        <begin position="402"/>
        <end position="423"/>
    </location>
</feature>
<feature type="domain" description="Major facilitator superfamily (MFS) profile" evidence="14">
    <location>
        <begin position="16"/>
        <end position="427"/>
    </location>
</feature>
<feature type="transmembrane region" description="Helical" evidence="13">
    <location>
        <begin position="242"/>
        <end position="264"/>
    </location>
</feature>
<feature type="transmembrane region" description="Helical" evidence="13">
    <location>
        <begin position="99"/>
        <end position="117"/>
    </location>
</feature>
<dbReference type="GO" id="GO:0022857">
    <property type="term" value="F:transmembrane transporter activity"/>
    <property type="evidence" value="ECO:0007669"/>
    <property type="project" value="InterPro"/>
</dbReference>
<evidence type="ECO:0000256" key="10">
    <source>
        <dbReference type="ARBA" id="ARBA00044668"/>
    </source>
</evidence>
<evidence type="ECO:0000313" key="15">
    <source>
        <dbReference type="EMBL" id="CAE8617904.1"/>
    </source>
</evidence>
<keyword evidence="4 13" id="KW-1133">Transmembrane helix</keyword>
<evidence type="ECO:0000256" key="3">
    <source>
        <dbReference type="ARBA" id="ARBA00022692"/>
    </source>
</evidence>
<evidence type="ECO:0000256" key="13">
    <source>
        <dbReference type="SAM" id="Phobius"/>
    </source>
</evidence>
<evidence type="ECO:0000256" key="5">
    <source>
        <dbReference type="ARBA" id="ARBA00023136"/>
    </source>
</evidence>
<dbReference type="Proteomes" id="UP000654075">
    <property type="component" value="Unassembled WGS sequence"/>
</dbReference>
<evidence type="ECO:0000313" key="16">
    <source>
        <dbReference type="Proteomes" id="UP000654075"/>
    </source>
</evidence>
<dbReference type="AlphaFoldDB" id="A0A813FYN2"/>
<keyword evidence="16" id="KW-1185">Reference proteome</keyword>
<comment type="catalytic activity">
    <reaction evidence="6">
        <text>D-galactose(in) = D-galactose(out)</text>
        <dbReference type="Rhea" id="RHEA:34915"/>
        <dbReference type="ChEBI" id="CHEBI:4139"/>
    </reaction>
    <physiologicalReaction direction="right-to-left" evidence="6">
        <dbReference type="Rhea" id="RHEA:34917"/>
    </physiologicalReaction>
</comment>
<feature type="transmembrane region" description="Helical" evidence="13">
    <location>
        <begin position="195"/>
        <end position="213"/>
    </location>
</feature>
<gene>
    <name evidence="15" type="ORF">PGLA1383_LOCUS35561</name>
</gene>
<dbReference type="InterPro" id="IPR005829">
    <property type="entry name" value="Sugar_transporter_CS"/>
</dbReference>
<accession>A0A813FYN2</accession>
<organism evidence="15 16">
    <name type="scientific">Polarella glacialis</name>
    <name type="common">Dinoflagellate</name>
    <dbReference type="NCBI Taxonomy" id="89957"/>
    <lineage>
        <taxon>Eukaryota</taxon>
        <taxon>Sar</taxon>
        <taxon>Alveolata</taxon>
        <taxon>Dinophyceae</taxon>
        <taxon>Suessiales</taxon>
        <taxon>Suessiaceae</taxon>
        <taxon>Polarella</taxon>
    </lineage>
</organism>
<protein>
    <recommendedName>
        <fullName evidence="12">Hexose transporter 1</fullName>
    </recommendedName>
</protein>
<dbReference type="Pfam" id="PF00083">
    <property type="entry name" value="Sugar_tr"/>
    <property type="match status" value="2"/>
</dbReference>
<feature type="transmembrane region" description="Helical" evidence="13">
    <location>
        <begin position="370"/>
        <end position="390"/>
    </location>
</feature>
<evidence type="ECO:0000256" key="12">
    <source>
        <dbReference type="ARBA" id="ARBA00044780"/>
    </source>
</evidence>
<dbReference type="PRINTS" id="PR00171">
    <property type="entry name" value="SUGRTRNSPORT"/>
</dbReference>
<comment type="caution">
    <text evidence="15">The sequence shown here is derived from an EMBL/GenBank/DDBJ whole genome shotgun (WGS) entry which is preliminary data.</text>
</comment>
<dbReference type="SUPFAM" id="SSF103473">
    <property type="entry name" value="MFS general substrate transporter"/>
    <property type="match status" value="1"/>
</dbReference>
<comment type="subunit">
    <text evidence="2">Homodimer.</text>
</comment>
<comment type="catalytic activity">
    <reaction evidence="7">
        <text>D-glucose(out) = D-glucose(in)</text>
        <dbReference type="Rhea" id="RHEA:60376"/>
        <dbReference type="ChEBI" id="CHEBI:4167"/>
    </reaction>
    <physiologicalReaction direction="left-to-right" evidence="7">
        <dbReference type="Rhea" id="RHEA:60377"/>
    </physiologicalReaction>
</comment>
<dbReference type="InterPro" id="IPR003663">
    <property type="entry name" value="Sugar/inositol_transpt"/>
</dbReference>
<feature type="transmembrane region" description="Helical" evidence="13">
    <location>
        <begin position="129"/>
        <end position="149"/>
    </location>
</feature>
<evidence type="ECO:0000256" key="11">
    <source>
        <dbReference type="ARBA" id="ARBA00044710"/>
    </source>
</evidence>
<dbReference type="PANTHER" id="PTHR48021">
    <property type="match status" value="1"/>
</dbReference>
<evidence type="ECO:0000259" key="14">
    <source>
        <dbReference type="PROSITE" id="PS50850"/>
    </source>
</evidence>
<evidence type="ECO:0000256" key="9">
    <source>
        <dbReference type="ARBA" id="ARBA00044662"/>
    </source>
</evidence>
<feature type="transmembrane region" description="Helical" evidence="13">
    <location>
        <begin position="69"/>
        <end position="87"/>
    </location>
</feature>
<dbReference type="InterPro" id="IPR036259">
    <property type="entry name" value="MFS_trans_sf"/>
</dbReference>
<evidence type="ECO:0000256" key="2">
    <source>
        <dbReference type="ARBA" id="ARBA00011738"/>
    </source>
</evidence>
<evidence type="ECO:0000256" key="6">
    <source>
        <dbReference type="ARBA" id="ARBA00044637"/>
    </source>
</evidence>
<proteinExistence type="predicted"/>
<dbReference type="OMA" id="NNMSVTF"/>
<dbReference type="PROSITE" id="PS00217">
    <property type="entry name" value="SUGAR_TRANSPORT_2"/>
    <property type="match status" value="1"/>
</dbReference>
<comment type="catalytic activity">
    <reaction evidence="8">
        <text>D-xylose(out) = D-xylose(in)</text>
        <dbReference type="Rhea" id="RHEA:78427"/>
        <dbReference type="ChEBI" id="CHEBI:53455"/>
    </reaction>
    <physiologicalReaction direction="left-to-right" evidence="8">
        <dbReference type="Rhea" id="RHEA:78428"/>
    </physiologicalReaction>
</comment>
<feature type="transmembrane region" description="Helical" evidence="13">
    <location>
        <begin position="161"/>
        <end position="183"/>
    </location>
</feature>
<evidence type="ECO:0000256" key="7">
    <source>
        <dbReference type="ARBA" id="ARBA00044648"/>
    </source>
</evidence>